<dbReference type="InterPro" id="IPR036388">
    <property type="entry name" value="WH-like_DNA-bd_sf"/>
</dbReference>
<dbReference type="PRINTS" id="PR00598">
    <property type="entry name" value="HTHMARR"/>
</dbReference>
<evidence type="ECO:0000259" key="4">
    <source>
        <dbReference type="PROSITE" id="PS50995"/>
    </source>
</evidence>
<dbReference type="SMART" id="SM00347">
    <property type="entry name" value="HTH_MARR"/>
    <property type="match status" value="1"/>
</dbReference>
<dbReference type="GO" id="GO:0003700">
    <property type="term" value="F:DNA-binding transcription factor activity"/>
    <property type="evidence" value="ECO:0007669"/>
    <property type="project" value="InterPro"/>
</dbReference>
<keyword evidence="6" id="KW-1185">Reference proteome</keyword>
<sequence length="141" mass="16265">MERIEDCFGFLLGKAYQKVFQLEKVRLSAYGVTPVQFVLLHVLWEKDGQKGVELGTRLRLDGATITGLLDRLEQMGLIERRPSPTDRRTNLIYLTPRGRELEKPLNEISDEVNREAMSIFREEELAMLKSMLTRLGLEKEA</sequence>
<name>M8E7Z8_9BACL</name>
<dbReference type="PANTHER" id="PTHR42756">
    <property type="entry name" value="TRANSCRIPTIONAL REGULATOR, MARR"/>
    <property type="match status" value="1"/>
</dbReference>
<evidence type="ECO:0000313" key="5">
    <source>
        <dbReference type="EMBL" id="EMT51570.1"/>
    </source>
</evidence>
<reference evidence="5 6" key="1">
    <citation type="submission" date="2013-03" db="EMBL/GenBank/DDBJ databases">
        <title>Assembly of a new bacterial strain Brevibacillus borstelensis AK1.</title>
        <authorList>
            <person name="Rajan I."/>
            <person name="PoliReddy D."/>
            <person name="Sugumar T."/>
            <person name="Rathinam K."/>
            <person name="Alqarawi S."/>
            <person name="Khalil A.B."/>
            <person name="Sivakumar N."/>
        </authorList>
    </citation>
    <scope>NUCLEOTIDE SEQUENCE [LARGE SCALE GENOMIC DNA]</scope>
    <source>
        <strain evidence="5 6">AK1</strain>
    </source>
</reference>
<evidence type="ECO:0000256" key="1">
    <source>
        <dbReference type="ARBA" id="ARBA00023015"/>
    </source>
</evidence>
<dbReference type="EMBL" id="APBN01000007">
    <property type="protein sequence ID" value="EMT51570.1"/>
    <property type="molecule type" value="Genomic_DNA"/>
</dbReference>
<organism evidence="5 6">
    <name type="scientific">Brevibacillus borstelensis AK1</name>
    <dbReference type="NCBI Taxonomy" id="1300222"/>
    <lineage>
        <taxon>Bacteria</taxon>
        <taxon>Bacillati</taxon>
        <taxon>Bacillota</taxon>
        <taxon>Bacilli</taxon>
        <taxon>Bacillales</taxon>
        <taxon>Paenibacillaceae</taxon>
        <taxon>Brevibacillus</taxon>
    </lineage>
</organism>
<dbReference type="OrthoDB" id="6400170at2"/>
<comment type="caution">
    <text evidence="5">The sequence shown here is derived from an EMBL/GenBank/DDBJ whole genome shotgun (WGS) entry which is preliminary data.</text>
</comment>
<evidence type="ECO:0000256" key="3">
    <source>
        <dbReference type="ARBA" id="ARBA00023163"/>
    </source>
</evidence>
<proteinExistence type="predicted"/>
<dbReference type="STRING" id="1300222.I532_16638"/>
<keyword evidence="2" id="KW-0238">DNA-binding</keyword>
<dbReference type="PROSITE" id="PS50995">
    <property type="entry name" value="HTH_MARR_2"/>
    <property type="match status" value="1"/>
</dbReference>
<evidence type="ECO:0000256" key="2">
    <source>
        <dbReference type="ARBA" id="ARBA00023125"/>
    </source>
</evidence>
<dbReference type="InterPro" id="IPR023187">
    <property type="entry name" value="Tscrpt_reg_MarR-type_CS"/>
</dbReference>
<keyword evidence="1" id="KW-0805">Transcription regulation</keyword>
<dbReference type="Proteomes" id="UP000012081">
    <property type="component" value="Unassembled WGS sequence"/>
</dbReference>
<accession>M8E7Z8</accession>
<keyword evidence="3" id="KW-0804">Transcription</keyword>
<dbReference type="GO" id="GO:0003677">
    <property type="term" value="F:DNA binding"/>
    <property type="evidence" value="ECO:0007669"/>
    <property type="project" value="UniProtKB-KW"/>
</dbReference>
<evidence type="ECO:0000313" key="6">
    <source>
        <dbReference type="Proteomes" id="UP000012081"/>
    </source>
</evidence>
<dbReference type="InterPro" id="IPR000835">
    <property type="entry name" value="HTH_MarR-typ"/>
</dbReference>
<dbReference type="PROSITE" id="PS01117">
    <property type="entry name" value="HTH_MARR_1"/>
    <property type="match status" value="1"/>
</dbReference>
<dbReference type="Gene3D" id="1.10.10.10">
    <property type="entry name" value="Winged helix-like DNA-binding domain superfamily/Winged helix DNA-binding domain"/>
    <property type="match status" value="1"/>
</dbReference>
<dbReference type="RefSeq" id="WP_003389607.1">
    <property type="nucleotide sequence ID" value="NZ_APBN01000007.1"/>
</dbReference>
<gene>
    <name evidence="5" type="ORF">I532_16638</name>
</gene>
<protein>
    <submittedName>
        <fullName evidence="5">Transcriptional regulator</fullName>
    </submittedName>
</protein>
<dbReference type="AlphaFoldDB" id="M8E7Z8"/>
<dbReference type="PATRIC" id="fig|1300222.3.peg.3484"/>
<dbReference type="PANTHER" id="PTHR42756:SF1">
    <property type="entry name" value="TRANSCRIPTIONAL REPRESSOR OF EMRAB OPERON"/>
    <property type="match status" value="1"/>
</dbReference>
<dbReference type="InterPro" id="IPR036390">
    <property type="entry name" value="WH_DNA-bd_sf"/>
</dbReference>
<dbReference type="Pfam" id="PF01047">
    <property type="entry name" value="MarR"/>
    <property type="match status" value="1"/>
</dbReference>
<dbReference type="SUPFAM" id="SSF46785">
    <property type="entry name" value="Winged helix' DNA-binding domain"/>
    <property type="match status" value="1"/>
</dbReference>
<feature type="domain" description="HTH marR-type" evidence="4">
    <location>
        <begin position="1"/>
        <end position="137"/>
    </location>
</feature>